<dbReference type="SMART" id="SM00530">
    <property type="entry name" value="HTH_XRE"/>
    <property type="match status" value="1"/>
</dbReference>
<name>A0ABD5LQR5_AGRRD</name>
<dbReference type="AlphaFoldDB" id="A0ABD5LQR5"/>
<sequence>MSVKDTVRRQYVRLADKTVGQAVDFQRPNEGWVAVVRKALAMSGAQLARRMGVSKSAVYQVERLEPEGGVTLRQMEKLAEALGCRFIYAIVPDGPIEDMVARQARYKAEATIRRASAHMALEQQTLPAAQITAEIERQAAELVRTMPPDFWDAP</sequence>
<dbReference type="NCBIfam" id="TIGR02612">
    <property type="entry name" value="mob_myst_A"/>
    <property type="match status" value="1"/>
</dbReference>
<proteinExistence type="predicted"/>
<comment type="caution">
    <text evidence="2">The sequence shown here is derived from an EMBL/GenBank/DDBJ whole genome shotgun (WGS) entry which is preliminary data.</text>
</comment>
<dbReference type="Pfam" id="PF01381">
    <property type="entry name" value="HTH_3"/>
    <property type="match status" value="1"/>
</dbReference>
<evidence type="ECO:0000313" key="2">
    <source>
        <dbReference type="EMBL" id="MES4992546.1"/>
    </source>
</evidence>
<dbReference type="PROSITE" id="PS50943">
    <property type="entry name" value="HTH_CROC1"/>
    <property type="match status" value="1"/>
</dbReference>
<dbReference type="CDD" id="cd00093">
    <property type="entry name" value="HTH_XRE"/>
    <property type="match status" value="1"/>
</dbReference>
<protein>
    <submittedName>
        <fullName evidence="2">Mobile mystery protein A</fullName>
    </submittedName>
</protein>
<dbReference type="InterPro" id="IPR013435">
    <property type="entry name" value="Mobile_mystery_prot_A"/>
</dbReference>
<dbReference type="InterPro" id="IPR001387">
    <property type="entry name" value="Cro/C1-type_HTH"/>
</dbReference>
<dbReference type="InterPro" id="IPR010982">
    <property type="entry name" value="Lambda_DNA-bd_dom_sf"/>
</dbReference>
<accession>A0ABD5LQR5</accession>
<dbReference type="EMBL" id="JBETME010000008">
    <property type="protein sequence ID" value="MES4992546.1"/>
    <property type="molecule type" value="Genomic_DNA"/>
</dbReference>
<organism evidence="2 3">
    <name type="scientific">Agrobacterium radiobacter</name>
    <dbReference type="NCBI Taxonomy" id="362"/>
    <lineage>
        <taxon>Bacteria</taxon>
        <taxon>Pseudomonadati</taxon>
        <taxon>Pseudomonadota</taxon>
        <taxon>Alphaproteobacteria</taxon>
        <taxon>Hyphomicrobiales</taxon>
        <taxon>Rhizobiaceae</taxon>
        <taxon>Rhizobium/Agrobacterium group</taxon>
        <taxon>Agrobacterium</taxon>
        <taxon>Agrobacterium tumefaciens complex</taxon>
    </lineage>
</organism>
<reference evidence="2 3" key="1">
    <citation type="submission" date="2024-06" db="EMBL/GenBank/DDBJ databases">
        <title>Genome sequencing of Agrobacterium spp. from tobacco in Serbia.</title>
        <authorList>
            <person name="Ilicic R.J."/>
            <person name="Studholme D.J."/>
            <person name="Jelusic A."/>
            <person name="Barac G."/>
            <person name="Bagi F."/>
            <person name="Popovic Milovanovic T."/>
        </authorList>
    </citation>
    <scope>NUCLEOTIDE SEQUENCE [LARGE SCALE GENOMIC DNA]</scope>
    <source>
        <strain evidence="2 3">DA1</strain>
    </source>
</reference>
<dbReference type="Gene3D" id="1.10.260.40">
    <property type="entry name" value="lambda repressor-like DNA-binding domains"/>
    <property type="match status" value="1"/>
</dbReference>
<dbReference type="SUPFAM" id="SSF47413">
    <property type="entry name" value="lambda repressor-like DNA-binding domains"/>
    <property type="match status" value="1"/>
</dbReference>
<dbReference type="Proteomes" id="UP001438189">
    <property type="component" value="Unassembled WGS sequence"/>
</dbReference>
<evidence type="ECO:0000259" key="1">
    <source>
        <dbReference type="PROSITE" id="PS50943"/>
    </source>
</evidence>
<dbReference type="RefSeq" id="WP_353574496.1">
    <property type="nucleotide sequence ID" value="NZ_JBETME010000008.1"/>
</dbReference>
<evidence type="ECO:0000313" key="3">
    <source>
        <dbReference type="Proteomes" id="UP001438189"/>
    </source>
</evidence>
<feature type="domain" description="HTH cro/C1-type" evidence="1">
    <location>
        <begin position="33"/>
        <end position="89"/>
    </location>
</feature>
<gene>
    <name evidence="2" type="ORF">ABVB70_19685</name>
</gene>